<name>A0ABU4KXQ5_9ACTN</name>
<dbReference type="PANTHER" id="PTHR43433">
    <property type="entry name" value="HYDROLASE, ALPHA/BETA FOLD FAMILY PROTEIN"/>
    <property type="match status" value="1"/>
</dbReference>
<protein>
    <submittedName>
        <fullName evidence="3">Alpha/beta hydrolase</fullName>
    </submittedName>
</protein>
<feature type="domain" description="AB hydrolase-1" evidence="2">
    <location>
        <begin position="38"/>
        <end position="285"/>
    </location>
</feature>
<organism evidence="3 4">
    <name type="scientific">Streptomyces griseiscabiei</name>
    <dbReference type="NCBI Taxonomy" id="2993540"/>
    <lineage>
        <taxon>Bacteria</taxon>
        <taxon>Bacillati</taxon>
        <taxon>Actinomycetota</taxon>
        <taxon>Actinomycetes</taxon>
        <taxon>Kitasatosporales</taxon>
        <taxon>Streptomycetaceae</taxon>
        <taxon>Streptomyces</taxon>
    </lineage>
</organism>
<sequence>MLNPTSSTEVLSVPAADGTPLAVYRDTPARPRSDGAVIVLVHGASVTADLWRLHTRHLTGLGHAVLRHDQRAHGHTPRGRAPLTVAQLADDLHHVLDALAPTGPLVLAGHSLGALVLQELAALHPSLLPRIRGMVLLSATAHGTSVLTGRSPRALLLAAGRSLTALTCTHAPQTVDRVRRRLPDTHRHTLTPHAGTGPHDGPPPCRDGVRHTPTADLAALWQSLRRYRARHLSVLERLGGQLLLMAGADDRHIPAAHTAHLASHLTVARLEILPSTTHRLPVRHHALISARIARLAAGPPSDSHRPKDLPSLLPRSPHQGVPTSPRAGAPTATTGNWPAG</sequence>
<reference evidence="3 4" key="1">
    <citation type="journal article" date="2023" name="Microb. Genom.">
        <title>Mesoterricola silvestris gen. nov., sp. nov., Mesoterricola sediminis sp. nov., Geothrix oryzae sp. nov., Geothrix edaphica sp. nov., Geothrix rubra sp. nov., and Geothrix limicola sp. nov., six novel members of Acidobacteriota isolated from soils.</title>
        <authorList>
            <person name="Weisberg A.J."/>
            <person name="Pearce E."/>
            <person name="Kramer C.G."/>
            <person name="Chang J.H."/>
            <person name="Clarke C.R."/>
        </authorList>
    </citation>
    <scope>NUCLEOTIDE SEQUENCE [LARGE SCALE GENOMIC DNA]</scope>
    <source>
        <strain evidence="3 4">NRRL_B-2795</strain>
    </source>
</reference>
<evidence type="ECO:0000313" key="4">
    <source>
        <dbReference type="Proteomes" id="UP001271723"/>
    </source>
</evidence>
<evidence type="ECO:0000256" key="1">
    <source>
        <dbReference type="SAM" id="MobiDB-lite"/>
    </source>
</evidence>
<dbReference type="Pfam" id="PF12697">
    <property type="entry name" value="Abhydrolase_6"/>
    <property type="match status" value="1"/>
</dbReference>
<keyword evidence="3" id="KW-0378">Hydrolase</keyword>
<comment type="caution">
    <text evidence="3">The sequence shown here is derived from an EMBL/GenBank/DDBJ whole genome shotgun (WGS) entry which is preliminary data.</text>
</comment>
<evidence type="ECO:0000313" key="3">
    <source>
        <dbReference type="EMBL" id="MDX2908156.1"/>
    </source>
</evidence>
<feature type="region of interest" description="Disordered" evidence="1">
    <location>
        <begin position="180"/>
        <end position="209"/>
    </location>
</feature>
<dbReference type="SUPFAM" id="SSF53474">
    <property type="entry name" value="alpha/beta-Hydrolases"/>
    <property type="match status" value="1"/>
</dbReference>
<feature type="region of interest" description="Disordered" evidence="1">
    <location>
        <begin position="297"/>
        <end position="340"/>
    </location>
</feature>
<gene>
    <name evidence="3" type="ORF">PV517_05490</name>
</gene>
<dbReference type="InterPro" id="IPR000073">
    <property type="entry name" value="AB_hydrolase_1"/>
</dbReference>
<keyword evidence="4" id="KW-1185">Reference proteome</keyword>
<dbReference type="InterPro" id="IPR029058">
    <property type="entry name" value="AB_hydrolase_fold"/>
</dbReference>
<dbReference type="RefSeq" id="WP_256966017.1">
    <property type="nucleotide sequence ID" value="NZ_JAGJBZ010000002.1"/>
</dbReference>
<dbReference type="Proteomes" id="UP001271723">
    <property type="component" value="Unassembled WGS sequence"/>
</dbReference>
<accession>A0ABU4KXQ5</accession>
<evidence type="ECO:0000259" key="2">
    <source>
        <dbReference type="Pfam" id="PF12697"/>
    </source>
</evidence>
<proteinExistence type="predicted"/>
<dbReference type="GO" id="GO:0016787">
    <property type="term" value="F:hydrolase activity"/>
    <property type="evidence" value="ECO:0007669"/>
    <property type="project" value="UniProtKB-KW"/>
</dbReference>
<dbReference type="Gene3D" id="3.40.50.1820">
    <property type="entry name" value="alpha/beta hydrolase"/>
    <property type="match status" value="1"/>
</dbReference>
<feature type="compositionally biased region" description="Polar residues" evidence="1">
    <location>
        <begin position="331"/>
        <end position="340"/>
    </location>
</feature>
<dbReference type="PANTHER" id="PTHR43433:SF5">
    <property type="entry name" value="AB HYDROLASE-1 DOMAIN-CONTAINING PROTEIN"/>
    <property type="match status" value="1"/>
</dbReference>
<dbReference type="InterPro" id="IPR050471">
    <property type="entry name" value="AB_hydrolase"/>
</dbReference>
<dbReference type="EMBL" id="JARAVY010000002">
    <property type="protein sequence ID" value="MDX2908156.1"/>
    <property type="molecule type" value="Genomic_DNA"/>
</dbReference>